<dbReference type="RefSeq" id="WP_173632546.1">
    <property type="nucleotide sequence ID" value="NZ_CP054212.1"/>
</dbReference>
<dbReference type="PANTHER" id="PTHR10224">
    <property type="entry name" value="ES1 PROTEIN HOMOLOG, MITOCHONDRIAL"/>
    <property type="match status" value="1"/>
</dbReference>
<keyword evidence="2" id="KW-1185">Reference proteome</keyword>
<organism evidence="1 2">
    <name type="scientific">Paramixta manurensis</name>
    <dbReference type="NCBI Taxonomy" id="2740817"/>
    <lineage>
        <taxon>Bacteria</taxon>
        <taxon>Pseudomonadati</taxon>
        <taxon>Pseudomonadota</taxon>
        <taxon>Gammaproteobacteria</taxon>
        <taxon>Enterobacterales</taxon>
        <taxon>Erwiniaceae</taxon>
        <taxon>Paramixta</taxon>
    </lineage>
</organism>
<dbReference type="NCBIfam" id="NF008747">
    <property type="entry name" value="PRK11780.1"/>
    <property type="match status" value="1"/>
</dbReference>
<dbReference type="SUPFAM" id="SSF52317">
    <property type="entry name" value="Class I glutamine amidotransferase-like"/>
    <property type="match status" value="1"/>
</dbReference>
<name>A0A6M8U477_9GAMM</name>
<dbReference type="Proteomes" id="UP000505325">
    <property type="component" value="Chromosome"/>
</dbReference>
<dbReference type="Gene3D" id="3.40.50.880">
    <property type="match status" value="1"/>
</dbReference>
<proteinExistence type="predicted"/>
<evidence type="ECO:0000313" key="1">
    <source>
        <dbReference type="EMBL" id="QKJ85455.1"/>
    </source>
</evidence>
<dbReference type="KEGG" id="pmak:PMPD1_0478"/>
<gene>
    <name evidence="1" type="ORF">PMPD1_0478</name>
</gene>
<dbReference type="InterPro" id="IPR029062">
    <property type="entry name" value="Class_I_gatase-like"/>
</dbReference>
<dbReference type="PANTHER" id="PTHR10224:SF12">
    <property type="entry name" value="GLYOXALASE ELBB"/>
    <property type="match status" value="1"/>
</dbReference>
<dbReference type="AlphaFoldDB" id="A0A6M8U477"/>
<reference evidence="1 2" key="1">
    <citation type="submission" date="2020-06" db="EMBL/GenBank/DDBJ databases">
        <title>Genome sequence of Paramixta manurensis strain PD-1.</title>
        <authorList>
            <person name="Lee C.W."/>
            <person name="Kim J."/>
        </authorList>
    </citation>
    <scope>NUCLEOTIDE SEQUENCE [LARGE SCALE GENOMIC DNA]</scope>
    <source>
        <strain evidence="1 2">PD-1</strain>
    </source>
</reference>
<accession>A0A6M8U477</accession>
<sequence length="217" mass="22732">MRCIGVILSGCGGLDGSELYETVLTLLAIERAGASAIFLAPEMAQPHVINHITGEQQSEVRQVLVEAARLARGKVFPIGDADPAQLDALIVPGGLGAAKILSDFALAGKNAVIERNLQKLTREIYKQSKPIGLIGIASVLGTKIADTAVRLTIGTDSELAEVIEEMGAIYVPCPGDDIVVDAEHKIITTPAGLLTGSLSETAQGIDKLVKHVMDMTA</sequence>
<protein>
    <submittedName>
        <fullName evidence="1">Glyoxalase</fullName>
    </submittedName>
</protein>
<dbReference type="EMBL" id="CP054212">
    <property type="protein sequence ID" value="QKJ85455.1"/>
    <property type="molecule type" value="Genomic_DNA"/>
</dbReference>
<evidence type="ECO:0000313" key="2">
    <source>
        <dbReference type="Proteomes" id="UP000505325"/>
    </source>
</evidence>